<feature type="domain" description="DUF1266" evidence="1">
    <location>
        <begin position="210"/>
        <end position="381"/>
    </location>
</feature>
<feature type="domain" description="DUF1266" evidence="1">
    <location>
        <begin position="10"/>
        <end position="140"/>
    </location>
</feature>
<name>A0A1N7SDH8_9BURK</name>
<dbReference type="InterPro" id="IPR009677">
    <property type="entry name" value="DUF1266"/>
</dbReference>
<comment type="caution">
    <text evidence="2">The sequence shown here is derived from an EMBL/GenBank/DDBJ whole genome shotgun (WGS) entry which is preliminary data.</text>
</comment>
<dbReference type="AlphaFoldDB" id="A0A1N7SDH8"/>
<evidence type="ECO:0000313" key="3">
    <source>
        <dbReference type="Proteomes" id="UP000195569"/>
    </source>
</evidence>
<reference evidence="2" key="1">
    <citation type="submission" date="2016-12" db="EMBL/GenBank/DDBJ databases">
        <authorList>
            <person name="Moulin L."/>
        </authorList>
    </citation>
    <scope>NUCLEOTIDE SEQUENCE [LARGE SCALE GENOMIC DNA]</scope>
    <source>
        <strain evidence="2">STM 7183</strain>
    </source>
</reference>
<gene>
    <name evidence="2" type="ORF">BN2476_460001</name>
</gene>
<keyword evidence="3" id="KW-1185">Reference proteome</keyword>
<proteinExistence type="predicted"/>
<sequence>MIGRRGRFQNDFERLRQGSPTRKLDSLDGKDLVRWEQAKALWEKQGMAPSQTASLAAYDYERIAYLARSCFSLGYLTETELWRCLAWVSTQSRSAFANWNDYAASFIFGRAATFDDGSEKFTLKGIVAAYTLLHGQQKYLKRPHLWQRYLLDGITVPSDITMPEYLGVASTSQANEPLSGLGALSARVNDERSNALAIGANRPDESVSWLAKAWNIADAATADRAIEWLLKSGSRERYENVFSRVVDCGELSQLEDVSATQFLNVRQTIERIVKAGISENVVIGCRSMLAYDLERAAYIVRVAAATGYITESNAWSYLRRLSLHARRHFVSWENYLVSFVLAQAFLNSNPEMLLKIIQSGAGLLKIESPFDEYVSPWRKYPMHCLPGVSKQEAGTCEFE</sequence>
<dbReference type="Pfam" id="PF06889">
    <property type="entry name" value="DUF1266"/>
    <property type="match status" value="2"/>
</dbReference>
<dbReference type="Proteomes" id="UP000195569">
    <property type="component" value="Unassembled WGS sequence"/>
</dbReference>
<dbReference type="EMBL" id="CYGY02000046">
    <property type="protein sequence ID" value="SIT45039.1"/>
    <property type="molecule type" value="Genomic_DNA"/>
</dbReference>
<evidence type="ECO:0000259" key="1">
    <source>
        <dbReference type="Pfam" id="PF06889"/>
    </source>
</evidence>
<evidence type="ECO:0000313" key="2">
    <source>
        <dbReference type="EMBL" id="SIT45039.1"/>
    </source>
</evidence>
<protein>
    <recommendedName>
        <fullName evidence="1">DUF1266 domain-containing protein</fullName>
    </recommendedName>
</protein>
<organism evidence="2 3">
    <name type="scientific">Paraburkholderia piptadeniae</name>
    <dbReference type="NCBI Taxonomy" id="1701573"/>
    <lineage>
        <taxon>Bacteria</taxon>
        <taxon>Pseudomonadati</taxon>
        <taxon>Pseudomonadota</taxon>
        <taxon>Betaproteobacteria</taxon>
        <taxon>Burkholderiales</taxon>
        <taxon>Burkholderiaceae</taxon>
        <taxon>Paraburkholderia</taxon>
    </lineage>
</organism>
<accession>A0A1N7SDH8</accession>